<proteinExistence type="inferred from homology"/>
<dbReference type="InterPro" id="IPR045478">
    <property type="entry name" value="Exportin-5_C"/>
</dbReference>
<evidence type="ECO:0000259" key="2">
    <source>
        <dbReference type="PROSITE" id="PS50166"/>
    </source>
</evidence>
<dbReference type="GO" id="GO:0031267">
    <property type="term" value="F:small GTPase binding"/>
    <property type="evidence" value="ECO:0007669"/>
    <property type="project" value="InterPro"/>
</dbReference>
<dbReference type="AlphaFoldDB" id="A0A8K0C537"/>
<dbReference type="Pfam" id="PF03810">
    <property type="entry name" value="IBN_N"/>
    <property type="match status" value="1"/>
</dbReference>
<comment type="caution">
    <text evidence="3">The sequence shown here is derived from an EMBL/GenBank/DDBJ whole genome shotgun (WGS) entry which is preliminary data.</text>
</comment>
<keyword evidence="4" id="KW-1185">Reference proteome</keyword>
<protein>
    <recommendedName>
        <fullName evidence="2">Importin N-terminal domain-containing protein</fullName>
    </recommendedName>
</protein>
<dbReference type="PROSITE" id="PS50166">
    <property type="entry name" value="IMPORTIN_B_NT"/>
    <property type="match status" value="1"/>
</dbReference>
<sequence>MAGPDVAAVAADLARAVELTMSVSVSQTDRLKAYNACESFKETSPLCAEAGLFLAAGTQHSLVARHFGLQLMEHTVKYRWNHISQQEKLFIKENAMKLLAAGGITDEPHMKDALSRVVVEMVKREWPQQWPGLLGELSDACACGETQTELVLLVFLRLVEDVALLQTLESNQRRKDIYQALTTNMAIIFEFFLRLIELHVNQFRICSEAGNMSKASSHCRVVQIVLLTLTGFVEWVSMAHIMAHDGRLLQILCLLLNDVAFQCPASECLLQIVNRKGKLEERKPLLMLFHDQPAQCLLGAAKTQNPNLDELHYLFKKKLIQVLTGLGLQLCALWGKDSTGRPPNFSIYLDAILAFSSHPSLALAHLANPVWNGMLKHDHISRDPVFLSYIPQWVQCTAPKIIKVNYPVGKSPTNITEPSTYCKLDFDSDEEYSQYFHRCRSDFLDSFRQATVVAPLVTFSYVEQWLVKCLQVPNTTFGLSMSDPMHQEWDALATCLESVLSRVLQAYERPSVTSGLRLLQLCLAYNPADPLILSTLLTCISALFVFLSMSSGQMAPSINSVAISGAALLPQVLDKIFSALVYSPEGQTKDTRTRAVKNVRRHAASLMVKIGNKYPLLLLPVFDQIRATIANLSAADAHAQLSVLEKVTLQEALLLISNHFCDYDRQSTFVGEVMRDANAQWLTLAAAGVFKSAPEFMRFVGLNKPPSPVPNQDPCGQNRSNLVFCVNLLLGAVKRCAWPEDPERATRGGFVVAYTESGNPVCRNPAAPHVVPLLPHVLSLIRIFNELFSNEAQTILNENFKGCMSMLEVERANLLGLVGHHPTAESSDTQALNQSPFERMQRFLTGLHESCYHMMGSMGPSLGRDLYTLPDLGPAIVTSILSSLQSIPDYRLRPIIRVFLKPFIYSCPPTYYEVVLLPIVAHIAPIMVDRLHTKWQEVNELRGREAAEDNADAQEVLEDILTRALTREYLDVLKVALVGGSLSPDTMETDDLSMDGPPPPSRANLAAEVISDLGTLLLRSDKTCQSLVLAVLGALSWIDSNASLKATLLTGPIVRLLVADHTLNGAMAAHIMAAVLHGLALHGQHEANQGCLLTLGAQMYEMLRPVFPEVLVIMQQIPGVNPVDLQKLDERISGSTSKGNKVEKVKKDLFKKITGTLIGRSMGQLFKKEVRIADLPRLELPKKCEQKEISPDLRNLFNT</sequence>
<evidence type="ECO:0000313" key="4">
    <source>
        <dbReference type="Proteomes" id="UP000801492"/>
    </source>
</evidence>
<evidence type="ECO:0000256" key="1">
    <source>
        <dbReference type="ARBA" id="ARBA00009466"/>
    </source>
</evidence>
<feature type="domain" description="Importin N-terminal" evidence="2">
    <location>
        <begin position="33"/>
        <end position="101"/>
    </location>
</feature>
<dbReference type="PANTHER" id="PTHR11223">
    <property type="entry name" value="EXPORTIN 1/5"/>
    <property type="match status" value="1"/>
</dbReference>
<name>A0A8K0C537_IGNLU</name>
<dbReference type="GO" id="GO:0005634">
    <property type="term" value="C:nucleus"/>
    <property type="evidence" value="ECO:0007669"/>
    <property type="project" value="TreeGrafter"/>
</dbReference>
<dbReference type="GO" id="GO:0006405">
    <property type="term" value="P:RNA export from nucleus"/>
    <property type="evidence" value="ECO:0007669"/>
    <property type="project" value="TreeGrafter"/>
</dbReference>
<dbReference type="GO" id="GO:0042565">
    <property type="term" value="C:RNA nuclear export complex"/>
    <property type="evidence" value="ECO:0007669"/>
    <property type="project" value="TreeGrafter"/>
</dbReference>
<comment type="similarity">
    <text evidence="1">Belongs to the exportin family.</text>
</comment>
<dbReference type="Gene3D" id="1.25.10.10">
    <property type="entry name" value="Leucine-rich Repeat Variant"/>
    <property type="match status" value="1"/>
</dbReference>
<dbReference type="GO" id="GO:0005049">
    <property type="term" value="F:nuclear export signal receptor activity"/>
    <property type="evidence" value="ECO:0007669"/>
    <property type="project" value="InterPro"/>
</dbReference>
<dbReference type="OrthoDB" id="2215036at2759"/>
<dbReference type="Pfam" id="PF19273">
    <property type="entry name" value="Exportin-5"/>
    <property type="match status" value="1"/>
</dbReference>
<accession>A0A8K0C537</accession>
<dbReference type="EMBL" id="VTPC01090880">
    <property type="protein sequence ID" value="KAF2880985.1"/>
    <property type="molecule type" value="Genomic_DNA"/>
</dbReference>
<evidence type="ECO:0000313" key="3">
    <source>
        <dbReference type="EMBL" id="KAF2880985.1"/>
    </source>
</evidence>
<dbReference type="FunFam" id="1.25.10.10:FF:000588">
    <property type="entry name" value="exportin-5 isoform X2"/>
    <property type="match status" value="1"/>
</dbReference>
<gene>
    <name evidence="3" type="ORF">ILUMI_25201</name>
</gene>
<organism evidence="3 4">
    <name type="scientific">Ignelater luminosus</name>
    <name type="common">Cucubano</name>
    <name type="synonym">Pyrophorus luminosus</name>
    <dbReference type="NCBI Taxonomy" id="2038154"/>
    <lineage>
        <taxon>Eukaryota</taxon>
        <taxon>Metazoa</taxon>
        <taxon>Ecdysozoa</taxon>
        <taxon>Arthropoda</taxon>
        <taxon>Hexapoda</taxon>
        <taxon>Insecta</taxon>
        <taxon>Pterygota</taxon>
        <taxon>Neoptera</taxon>
        <taxon>Endopterygota</taxon>
        <taxon>Coleoptera</taxon>
        <taxon>Polyphaga</taxon>
        <taxon>Elateriformia</taxon>
        <taxon>Elateroidea</taxon>
        <taxon>Elateridae</taxon>
        <taxon>Agrypninae</taxon>
        <taxon>Pyrophorini</taxon>
        <taxon>Ignelater</taxon>
    </lineage>
</organism>
<dbReference type="InterPro" id="IPR011989">
    <property type="entry name" value="ARM-like"/>
</dbReference>
<dbReference type="GO" id="GO:0006611">
    <property type="term" value="P:protein export from nucleus"/>
    <property type="evidence" value="ECO:0007669"/>
    <property type="project" value="InterPro"/>
</dbReference>
<dbReference type="Proteomes" id="UP000801492">
    <property type="component" value="Unassembled WGS sequence"/>
</dbReference>
<dbReference type="PANTHER" id="PTHR11223:SF3">
    <property type="entry name" value="EXPORTIN-5"/>
    <property type="match status" value="1"/>
</dbReference>
<dbReference type="SUPFAM" id="SSF48371">
    <property type="entry name" value="ARM repeat"/>
    <property type="match status" value="1"/>
</dbReference>
<reference evidence="3" key="1">
    <citation type="submission" date="2019-08" db="EMBL/GenBank/DDBJ databases">
        <title>The genome of the North American firefly Photinus pyralis.</title>
        <authorList>
            <consortium name="Photinus pyralis genome working group"/>
            <person name="Fallon T.R."/>
            <person name="Sander Lower S.E."/>
            <person name="Weng J.-K."/>
        </authorList>
    </citation>
    <scope>NUCLEOTIDE SEQUENCE</scope>
    <source>
        <strain evidence="3">TRF0915ILg1</strain>
        <tissue evidence="3">Whole body</tissue>
    </source>
</reference>
<dbReference type="InterPro" id="IPR013598">
    <property type="entry name" value="Exportin-1/Importin-b-like"/>
</dbReference>
<dbReference type="InterPro" id="IPR001494">
    <property type="entry name" value="Importin-beta_N"/>
</dbReference>
<dbReference type="InterPro" id="IPR045065">
    <property type="entry name" value="XPO1/5"/>
</dbReference>
<dbReference type="GO" id="GO:0005737">
    <property type="term" value="C:cytoplasm"/>
    <property type="evidence" value="ECO:0007669"/>
    <property type="project" value="TreeGrafter"/>
</dbReference>
<dbReference type="InterPro" id="IPR016024">
    <property type="entry name" value="ARM-type_fold"/>
</dbReference>
<dbReference type="GO" id="GO:0003723">
    <property type="term" value="F:RNA binding"/>
    <property type="evidence" value="ECO:0007669"/>
    <property type="project" value="TreeGrafter"/>
</dbReference>
<dbReference type="Pfam" id="PF08389">
    <property type="entry name" value="Xpo1"/>
    <property type="match status" value="1"/>
</dbReference>